<dbReference type="GO" id="GO:0009279">
    <property type="term" value="C:cell outer membrane"/>
    <property type="evidence" value="ECO:0007669"/>
    <property type="project" value="UniProtKB-SubCell"/>
</dbReference>
<dbReference type="EMBL" id="PQVF01000002">
    <property type="protein sequence ID" value="POY38422.1"/>
    <property type="molecule type" value="Genomic_DNA"/>
</dbReference>
<keyword evidence="16" id="KW-1185">Reference proteome</keyword>
<dbReference type="InterPro" id="IPR008969">
    <property type="entry name" value="CarboxyPept-like_regulatory"/>
</dbReference>
<dbReference type="Gene3D" id="2.40.170.20">
    <property type="entry name" value="TonB-dependent receptor, beta-barrel domain"/>
    <property type="match status" value="1"/>
</dbReference>
<evidence type="ECO:0000256" key="9">
    <source>
        <dbReference type="ARBA" id="ARBA00023237"/>
    </source>
</evidence>
<dbReference type="InterPro" id="IPR037066">
    <property type="entry name" value="Plug_dom_sf"/>
</dbReference>
<protein>
    <submittedName>
        <fullName evidence="15">TonB-dependent receptor</fullName>
    </submittedName>
</protein>
<dbReference type="InterPro" id="IPR012910">
    <property type="entry name" value="Plug_dom"/>
</dbReference>
<keyword evidence="8 15" id="KW-0675">Receptor</keyword>
<keyword evidence="9 10" id="KW-0998">Cell outer membrane</keyword>
<dbReference type="Pfam" id="PF07715">
    <property type="entry name" value="Plug"/>
    <property type="match status" value="1"/>
</dbReference>
<evidence type="ECO:0000256" key="5">
    <source>
        <dbReference type="ARBA" id="ARBA00022729"/>
    </source>
</evidence>
<dbReference type="SUPFAM" id="SSF49464">
    <property type="entry name" value="Carboxypeptidase regulatory domain-like"/>
    <property type="match status" value="1"/>
</dbReference>
<dbReference type="PROSITE" id="PS52016">
    <property type="entry name" value="TONB_DEPENDENT_REC_3"/>
    <property type="match status" value="1"/>
</dbReference>
<keyword evidence="3 10" id="KW-1134">Transmembrane beta strand</keyword>
<dbReference type="GO" id="GO:0015344">
    <property type="term" value="F:siderophore uptake transmembrane transporter activity"/>
    <property type="evidence" value="ECO:0007669"/>
    <property type="project" value="TreeGrafter"/>
</dbReference>
<organism evidence="15 16">
    <name type="scientific">Solitalea longa</name>
    <dbReference type="NCBI Taxonomy" id="2079460"/>
    <lineage>
        <taxon>Bacteria</taxon>
        <taxon>Pseudomonadati</taxon>
        <taxon>Bacteroidota</taxon>
        <taxon>Sphingobacteriia</taxon>
        <taxon>Sphingobacteriales</taxon>
        <taxon>Sphingobacteriaceae</taxon>
        <taxon>Solitalea</taxon>
    </lineage>
</organism>
<evidence type="ECO:0000256" key="10">
    <source>
        <dbReference type="PROSITE-ProRule" id="PRU01360"/>
    </source>
</evidence>
<evidence type="ECO:0000256" key="7">
    <source>
        <dbReference type="ARBA" id="ARBA00023136"/>
    </source>
</evidence>
<comment type="similarity">
    <text evidence="10 11">Belongs to the TonB-dependent receptor family.</text>
</comment>
<dbReference type="Gene3D" id="2.170.130.10">
    <property type="entry name" value="TonB-dependent receptor, plug domain"/>
    <property type="match status" value="1"/>
</dbReference>
<evidence type="ECO:0000259" key="13">
    <source>
        <dbReference type="Pfam" id="PF00593"/>
    </source>
</evidence>
<reference evidence="15 16" key="1">
    <citation type="submission" date="2018-01" db="EMBL/GenBank/DDBJ databases">
        <authorList>
            <person name="Gaut B.S."/>
            <person name="Morton B.R."/>
            <person name="Clegg M.T."/>
            <person name="Duvall M.R."/>
        </authorList>
    </citation>
    <scope>NUCLEOTIDE SEQUENCE [LARGE SCALE GENOMIC DNA]</scope>
    <source>
        <strain evidence="15 16">HR-AV</strain>
    </source>
</reference>
<feature type="chain" id="PRO_5015770038" evidence="12">
    <location>
        <begin position="25"/>
        <end position="968"/>
    </location>
</feature>
<name>A0A2S5A7U7_9SPHI</name>
<dbReference type="PANTHER" id="PTHR30069:SF29">
    <property type="entry name" value="HEMOGLOBIN AND HEMOGLOBIN-HAPTOGLOBIN-BINDING PROTEIN 1-RELATED"/>
    <property type="match status" value="1"/>
</dbReference>
<dbReference type="OrthoDB" id="1109208at2"/>
<evidence type="ECO:0000259" key="14">
    <source>
        <dbReference type="Pfam" id="PF07715"/>
    </source>
</evidence>
<comment type="subcellular location">
    <subcellularLocation>
        <location evidence="1 10">Cell outer membrane</location>
        <topology evidence="1 10">Multi-pass membrane protein</topology>
    </subcellularLocation>
</comment>
<dbReference type="SUPFAM" id="SSF56935">
    <property type="entry name" value="Porins"/>
    <property type="match status" value="1"/>
</dbReference>
<keyword evidence="6 11" id="KW-0798">TonB box</keyword>
<accession>A0A2S5A7U7</accession>
<dbReference type="Proteomes" id="UP000236893">
    <property type="component" value="Unassembled WGS sequence"/>
</dbReference>
<keyword evidence="7 10" id="KW-0472">Membrane</keyword>
<evidence type="ECO:0000256" key="1">
    <source>
        <dbReference type="ARBA" id="ARBA00004571"/>
    </source>
</evidence>
<dbReference type="Gene3D" id="2.60.40.1120">
    <property type="entry name" value="Carboxypeptidase-like, regulatory domain"/>
    <property type="match status" value="1"/>
</dbReference>
<comment type="caution">
    <text evidence="15">The sequence shown here is derived from an EMBL/GenBank/DDBJ whole genome shotgun (WGS) entry which is preliminary data.</text>
</comment>
<evidence type="ECO:0000256" key="8">
    <source>
        <dbReference type="ARBA" id="ARBA00023170"/>
    </source>
</evidence>
<dbReference type="Pfam" id="PF13715">
    <property type="entry name" value="CarbopepD_reg_2"/>
    <property type="match status" value="1"/>
</dbReference>
<keyword evidence="2 10" id="KW-0813">Transport</keyword>
<feature type="signal peptide" evidence="12">
    <location>
        <begin position="1"/>
        <end position="24"/>
    </location>
</feature>
<evidence type="ECO:0000256" key="4">
    <source>
        <dbReference type="ARBA" id="ARBA00022692"/>
    </source>
</evidence>
<dbReference type="AlphaFoldDB" id="A0A2S5A7U7"/>
<evidence type="ECO:0000256" key="11">
    <source>
        <dbReference type="RuleBase" id="RU003357"/>
    </source>
</evidence>
<sequence>MKHNYQRFWLLMAFFLLLQVVAFAQNAVTVSGTVKDKATGEELPAVSVTIKGKKTGTATDAKGHFTLKTTTPVPFVLIVSSIGFKPFEVNVTGNTTDLAIQLETEAVLGQEVVVAASRVEEKILESPVSIERMGVQAIKSSPAPSFYDALANLKGVEMSTQSLTFKSVSTRGFNANGNTRMVQLIDGMDNQAPGLNFSVGNIVGITELDMENAELLPGAASALYGPNAITGIVLLNSKSPFNYQGFSALIKGGMLSESNRSKTNTPYYDVALRYAKAFNNKFAFKLNFEMLGADDWQASDMRDQSLLNGFNLNNGAQFTNPAYNGVNTYGDELNLNMYERLLPAALTPGNPLGNGIKQLSDATGGVLTPQAIFDGMMPSKDNTYVSRTGYNERDLTDYNTKNLKFNGAFHYRINENVEAFVQGSYGYGTTVYTGADRYSIKNFNMGQYKAEVKGSNFYVRAYTTQEDAGDSYASGTLGAGINEAWKPSQTWFQQYFGTYATGALTTYSSTFQAKYQEGMLAGKPQPVAFTEAVAAATAAAKGGFGNFNTQARTTADQGRLMPGTAEFDAAAKTVREKSIPGDANGVGARFADKTNLYQVEGMYNFMNEIKFMEMLVGGNYRIYDLNSEKTLFALDENGGEFNIKEWGAYIQLGKKLFDDQLKLSGSLRYDKNMNFEGQFSPRLSAVLTVAKDHNFRASYQTGFRIPTTQDQYIDLVTPQAHLIGGLPFLRERYGLLSGPVYSLESVQAGNPQQYQFTDFKPEKVVSYELGYKALVNRKLLIDAYVYKSDYNNFMGEQVLVQPVSQTQQNIYSLPVNSTKTINTWGWALGMDYSLPLNFVVGGNVSFNKLTNEKDLDGMYAQFNTPEYRFNVNVGNRNIAKTDFGFNLTYRWQQEFIWQSSFVGVNLQASNGAVIPAYGSLDAQVSKAFPKNKTIIKLGASNLTNQSYRQAWGNPMVGTTGYISIGYNL</sequence>
<keyword evidence="4 10" id="KW-0812">Transmembrane</keyword>
<evidence type="ECO:0000256" key="6">
    <source>
        <dbReference type="ARBA" id="ARBA00023077"/>
    </source>
</evidence>
<dbReference type="GO" id="GO:0044718">
    <property type="term" value="P:siderophore transmembrane transport"/>
    <property type="evidence" value="ECO:0007669"/>
    <property type="project" value="TreeGrafter"/>
</dbReference>
<dbReference type="InterPro" id="IPR039426">
    <property type="entry name" value="TonB-dep_rcpt-like"/>
</dbReference>
<dbReference type="PANTHER" id="PTHR30069">
    <property type="entry name" value="TONB-DEPENDENT OUTER MEMBRANE RECEPTOR"/>
    <property type="match status" value="1"/>
</dbReference>
<dbReference type="InterPro" id="IPR036942">
    <property type="entry name" value="Beta-barrel_TonB_sf"/>
</dbReference>
<dbReference type="RefSeq" id="WP_103787664.1">
    <property type="nucleotide sequence ID" value="NZ_PQVF01000002.1"/>
</dbReference>
<feature type="domain" description="TonB-dependent receptor-like beta-barrel" evidence="13">
    <location>
        <begin position="584"/>
        <end position="942"/>
    </location>
</feature>
<gene>
    <name evidence="15" type="ORF">C3K47_03210</name>
</gene>
<evidence type="ECO:0000256" key="2">
    <source>
        <dbReference type="ARBA" id="ARBA00022448"/>
    </source>
</evidence>
<evidence type="ECO:0000313" key="15">
    <source>
        <dbReference type="EMBL" id="POY38422.1"/>
    </source>
</evidence>
<proteinExistence type="inferred from homology"/>
<evidence type="ECO:0000256" key="12">
    <source>
        <dbReference type="SAM" id="SignalP"/>
    </source>
</evidence>
<feature type="domain" description="TonB-dependent receptor plug" evidence="14">
    <location>
        <begin position="124"/>
        <end position="232"/>
    </location>
</feature>
<evidence type="ECO:0000313" key="16">
    <source>
        <dbReference type="Proteomes" id="UP000236893"/>
    </source>
</evidence>
<keyword evidence="5 12" id="KW-0732">Signal</keyword>
<dbReference type="Pfam" id="PF00593">
    <property type="entry name" value="TonB_dep_Rec_b-barrel"/>
    <property type="match status" value="1"/>
</dbReference>
<dbReference type="InterPro" id="IPR000531">
    <property type="entry name" value="Beta-barrel_TonB"/>
</dbReference>
<evidence type="ECO:0000256" key="3">
    <source>
        <dbReference type="ARBA" id="ARBA00022452"/>
    </source>
</evidence>